<reference evidence="5 6" key="1">
    <citation type="submission" date="2011-06" db="EMBL/GenBank/DDBJ databases">
        <title>Isolation and Characterization of a Single-Stranded RNA Virus Infecting the marine planktonic diatom Chaetoceros sp. strain SS08-C03.</title>
        <authorList>
            <person name="Tomaru Y."/>
            <person name="Toyoda K."/>
            <person name="Kimura K."/>
            <person name="Takao Y."/>
            <person name="Nakayama N."/>
            <person name="Nagasaki K."/>
        </authorList>
    </citation>
    <scope>NUCLEOTIDE SEQUENCE [LARGE SCALE GENOMIC DNA]</scope>
    <source>
        <strain evidence="5">Csp02RNAV01</strain>
    </source>
</reference>
<keyword evidence="3" id="KW-0812">Transmembrane</keyword>
<accession>F7J6G0</accession>
<keyword evidence="3" id="KW-0472">Membrane</keyword>
<feature type="domain" description="Capsid protein VP4 dicistrovirus" evidence="4">
    <location>
        <begin position="166"/>
        <end position="215"/>
    </location>
</feature>
<evidence type="ECO:0000256" key="3">
    <source>
        <dbReference type="SAM" id="Phobius"/>
    </source>
</evidence>
<feature type="transmembrane region" description="Helical" evidence="3">
    <location>
        <begin position="771"/>
        <end position="789"/>
    </location>
</feature>
<dbReference type="KEGG" id="vg:65099281"/>
<dbReference type="Gene3D" id="2.60.120.20">
    <property type="match status" value="3"/>
</dbReference>
<evidence type="ECO:0000313" key="5">
    <source>
        <dbReference type="EMBL" id="BAK40204.1"/>
    </source>
</evidence>
<dbReference type="Proteomes" id="UP000297140">
    <property type="component" value="Segment"/>
</dbReference>
<proteinExistence type="predicted"/>
<dbReference type="EMBL" id="AB639040">
    <property type="protein sequence ID" value="BAK40204.1"/>
    <property type="molecule type" value="Genomic_RNA"/>
</dbReference>
<sequence length="790" mass="87648">MKMLINGNSFYYGRALVSYNPYLTNDSVTLNRAFFEQDLVGASQKPHFMLDPTTSQGGEMLLPFLWPENFLDITQPNWTADMGRVTIHDFDILRHANGGTDPITVTVFVWAEDVVLSVPTTVQAQSGTADRELDEFGFPTYVEQAGGKKKKGPTKKVNNTRTNDEFVKDGLISKPASAVANAANALSMIPVIAPYAKATAMVATRIGQVAKIFGYSRPQVLEDTKPYVPRYMGNLSNTDTPEPLVKLSADSKNELTIDTRVMGLGGEDELAISAIAQRPSFWQQFDWAESATTDTLLASMVVTPALVRTLTASPVTEVHPTALCFASNPFGAWQGSIKFRFNIVCSEYHRGRLRIVYNPRSNNSGPVAYNQVYSTTIDISEDRDFEYEVKWADIRAWNVLLGADAAPLFPTFSTVANVTAGEAFDNGSLSVYVVNELATPSNTNAAVKVQVWVSGGEDIAFAVPTVNGLKNLSYFQEQSDIAPYVAQSEEVPDALATSTDESNAPDCSNEIETFGTNSDIVKEDNQYLVYQGERIVSFRDLLRRYHYHSSYWPGDVGSGTRMVSIDLTDFPYYRGWDPNGDDAGVPSGGGSAPYNFCNTTLLNYLTPAFVMRRGALRHKAMLIDKNTGGHSGSFGVGRHNLLGITNSVGSHPLDDPLIGDRRKEMLETLRSSLGGTAVTPAFNNPCLEYETPLLYCRTKICSCQRSRFIMPDCIWATNFQQKFKALIVTLTCVLISIFPQRKTFNWVSLLEHLFIMHIMTLRQLRSFGFDHGYLYTILFIFLCYIYCIWG</sequence>
<keyword evidence="3" id="KW-1133">Transmembrane helix</keyword>
<name>F7J6G0_9VIRU</name>
<evidence type="ECO:0000313" key="6">
    <source>
        <dbReference type="Proteomes" id="UP000297140"/>
    </source>
</evidence>
<comment type="subcellular location">
    <subcellularLocation>
        <location evidence="1">Virion</location>
    </subcellularLocation>
</comment>
<dbReference type="GO" id="GO:0044423">
    <property type="term" value="C:virion component"/>
    <property type="evidence" value="ECO:0007669"/>
    <property type="project" value="UniProtKB-KW"/>
</dbReference>
<evidence type="ECO:0000259" key="4">
    <source>
        <dbReference type="Pfam" id="PF11492"/>
    </source>
</evidence>
<dbReference type="SUPFAM" id="SSF88633">
    <property type="entry name" value="Positive stranded ssRNA viruses"/>
    <property type="match status" value="3"/>
</dbReference>
<dbReference type="RefSeq" id="YP_010084315.1">
    <property type="nucleotide sequence ID" value="NC_055125.1"/>
</dbReference>
<evidence type="ECO:0000256" key="1">
    <source>
        <dbReference type="ARBA" id="ARBA00004328"/>
    </source>
</evidence>
<evidence type="ECO:0000256" key="2">
    <source>
        <dbReference type="ARBA" id="ARBA00022844"/>
    </source>
</evidence>
<keyword evidence="6" id="KW-1185">Reference proteome</keyword>
<dbReference type="Pfam" id="PF11492">
    <property type="entry name" value="Dicistro_VP4"/>
    <property type="match status" value="1"/>
</dbReference>
<organism evidence="5 6">
    <name type="scientific">Chaetoceros species RNA virus 02</name>
    <dbReference type="NCBI Taxonomy" id="1045800"/>
    <lineage>
        <taxon>Viruses</taxon>
        <taxon>Riboviria</taxon>
        <taxon>Orthornavirae</taxon>
        <taxon>Pisuviricota</taxon>
        <taxon>Pisoniviricetes</taxon>
        <taxon>Picornavirales</taxon>
        <taxon>Marnaviridae</taxon>
        <taxon>Sogarnavirus</taxon>
        <taxon>Sogarnavirus tomaruii</taxon>
        <taxon>Chaetarnavirus 2</taxon>
    </lineage>
</organism>
<protein>
    <submittedName>
        <fullName evidence="5">Putative structural protein</fullName>
    </submittedName>
</protein>
<dbReference type="InterPro" id="IPR024343">
    <property type="entry name" value="VP4_dicistrovir"/>
</dbReference>
<keyword evidence="2" id="KW-0946">Virion</keyword>
<dbReference type="InterPro" id="IPR029053">
    <property type="entry name" value="Viral_coat"/>
</dbReference>
<dbReference type="GeneID" id="65099281"/>